<dbReference type="PROSITE" id="PS50929">
    <property type="entry name" value="ABC_TM1F"/>
    <property type="match status" value="1"/>
</dbReference>
<evidence type="ECO:0000259" key="9">
    <source>
        <dbReference type="PROSITE" id="PS50929"/>
    </source>
</evidence>
<evidence type="ECO:0000313" key="11">
    <source>
        <dbReference type="Proteomes" id="UP001597216"/>
    </source>
</evidence>
<dbReference type="InterPro" id="IPR027417">
    <property type="entry name" value="P-loop_NTPase"/>
</dbReference>
<dbReference type="Gene3D" id="1.20.1560.10">
    <property type="entry name" value="ABC transporter type 1, transmembrane domain"/>
    <property type="match status" value="1"/>
</dbReference>
<sequence>MSDSAPAGRDGDAPVSQVNRVDARQAPKVIPRIVRLAFNYPWLLAAAIATSLGSALASLALPRLLGRAVDQAHDLLVQGAAHADLARKALWLTAALVIAATIVRGLMTMLSGYLGEYVSQRVGYDLRLQYFQQLQRLSFGFHDKVHSGDLITRGMLDLEGARVFIQGGLMPVLTLVLLLGFAAFEMLRTDLTLGLIGLAFVPFSAAALARMGVLLRITWLRFQELMAALTLTMEENLQGIRVVRAFAGKTFELVKFDEASMKALAYSYERITMRFRAVSVMQVTFNASMAGVLWFGGHKVAAGAMSVGTLTAYLTYMTLLQTPIRQIAMIFNAGARATSSGARLFEVLDLKPEIADAQEARPLAPREGVLRFENVAFAYVAGKPVLSDVSFEVRPGQTLGVVGAPGSGKSSLANLIPRFYDVTEGRITIDGVDIREVSLESLREYVGLVQQEAFLFDSSIGHNIAYADPWAEEGRIEGAARTAQIHDHIAGLPEAYETRVGERGVALSGGQRQRMSIARGVVPGPGVMIFDDSTAAIDAVTERRVRDALSEATKAKATVIIAHRLSSLMHADQIIVLDNGRVAERGTHAELLALGGTYADLYELQTRSDAEAVLEDEVGV</sequence>
<gene>
    <name evidence="10" type="ORF">ACFQ27_09145</name>
</gene>
<comment type="subcellular location">
    <subcellularLocation>
        <location evidence="1">Cell membrane</location>
        <topology evidence="1">Multi-pass membrane protein</topology>
    </subcellularLocation>
</comment>
<keyword evidence="6 7" id="KW-0472">Membrane</keyword>
<dbReference type="GO" id="GO:0005524">
    <property type="term" value="F:ATP binding"/>
    <property type="evidence" value="ECO:0007669"/>
    <property type="project" value="UniProtKB-KW"/>
</dbReference>
<dbReference type="PROSITE" id="PS00211">
    <property type="entry name" value="ABC_TRANSPORTER_1"/>
    <property type="match status" value="1"/>
</dbReference>
<proteinExistence type="predicted"/>
<dbReference type="SUPFAM" id="SSF52540">
    <property type="entry name" value="P-loop containing nucleoside triphosphate hydrolases"/>
    <property type="match status" value="1"/>
</dbReference>
<keyword evidence="5 7" id="KW-1133">Transmembrane helix</keyword>
<dbReference type="Gene3D" id="3.40.50.300">
    <property type="entry name" value="P-loop containing nucleotide triphosphate hydrolases"/>
    <property type="match status" value="1"/>
</dbReference>
<name>A0ABW3T1E3_9CAUL</name>
<feature type="domain" description="ABC transmembrane type-1" evidence="9">
    <location>
        <begin position="45"/>
        <end position="336"/>
    </location>
</feature>
<feature type="transmembrane region" description="Helical" evidence="7">
    <location>
        <begin position="163"/>
        <end position="184"/>
    </location>
</feature>
<evidence type="ECO:0000256" key="3">
    <source>
        <dbReference type="ARBA" id="ARBA00022741"/>
    </source>
</evidence>
<dbReference type="InterPro" id="IPR017871">
    <property type="entry name" value="ABC_transporter-like_CS"/>
</dbReference>
<dbReference type="SUPFAM" id="SSF90123">
    <property type="entry name" value="ABC transporter transmembrane region"/>
    <property type="match status" value="1"/>
</dbReference>
<dbReference type="SMART" id="SM00382">
    <property type="entry name" value="AAA"/>
    <property type="match status" value="1"/>
</dbReference>
<dbReference type="InterPro" id="IPR003439">
    <property type="entry name" value="ABC_transporter-like_ATP-bd"/>
</dbReference>
<feature type="transmembrane region" description="Helical" evidence="7">
    <location>
        <begin position="89"/>
        <end position="107"/>
    </location>
</feature>
<keyword evidence="11" id="KW-1185">Reference proteome</keyword>
<dbReference type="PANTHER" id="PTHR43394">
    <property type="entry name" value="ATP-DEPENDENT PERMEASE MDL1, MITOCHONDRIAL"/>
    <property type="match status" value="1"/>
</dbReference>
<dbReference type="RefSeq" id="WP_377353363.1">
    <property type="nucleotide sequence ID" value="NZ_JBHTLQ010000016.1"/>
</dbReference>
<dbReference type="InterPro" id="IPR036640">
    <property type="entry name" value="ABC1_TM_sf"/>
</dbReference>
<dbReference type="InterPro" id="IPR011527">
    <property type="entry name" value="ABC1_TM_dom"/>
</dbReference>
<dbReference type="InterPro" id="IPR003593">
    <property type="entry name" value="AAA+_ATPase"/>
</dbReference>
<dbReference type="InterPro" id="IPR039421">
    <property type="entry name" value="Type_1_exporter"/>
</dbReference>
<keyword evidence="3" id="KW-0547">Nucleotide-binding</keyword>
<feature type="transmembrane region" description="Helical" evidence="7">
    <location>
        <begin position="196"/>
        <end position="217"/>
    </location>
</feature>
<evidence type="ECO:0000256" key="7">
    <source>
        <dbReference type="SAM" id="Phobius"/>
    </source>
</evidence>
<evidence type="ECO:0000256" key="6">
    <source>
        <dbReference type="ARBA" id="ARBA00023136"/>
    </source>
</evidence>
<dbReference type="Proteomes" id="UP001597216">
    <property type="component" value="Unassembled WGS sequence"/>
</dbReference>
<evidence type="ECO:0000259" key="8">
    <source>
        <dbReference type="PROSITE" id="PS50893"/>
    </source>
</evidence>
<comment type="caution">
    <text evidence="10">The sequence shown here is derived from an EMBL/GenBank/DDBJ whole genome shotgun (WGS) entry which is preliminary data.</text>
</comment>
<keyword evidence="4 10" id="KW-0067">ATP-binding</keyword>
<protein>
    <submittedName>
        <fullName evidence="10">ABC transporter ATP-binding protein</fullName>
    </submittedName>
</protein>
<organism evidence="10 11">
    <name type="scientific">Phenylobacterium conjunctum</name>
    <dbReference type="NCBI Taxonomy" id="1298959"/>
    <lineage>
        <taxon>Bacteria</taxon>
        <taxon>Pseudomonadati</taxon>
        <taxon>Pseudomonadota</taxon>
        <taxon>Alphaproteobacteria</taxon>
        <taxon>Caulobacterales</taxon>
        <taxon>Caulobacteraceae</taxon>
        <taxon>Phenylobacterium</taxon>
    </lineage>
</organism>
<evidence type="ECO:0000313" key="10">
    <source>
        <dbReference type="EMBL" id="MFD1190743.1"/>
    </source>
</evidence>
<dbReference type="Pfam" id="PF00664">
    <property type="entry name" value="ABC_membrane"/>
    <property type="match status" value="1"/>
</dbReference>
<keyword evidence="2 7" id="KW-0812">Transmembrane</keyword>
<dbReference type="PANTHER" id="PTHR43394:SF1">
    <property type="entry name" value="ATP-BINDING CASSETTE SUB-FAMILY B MEMBER 10, MITOCHONDRIAL"/>
    <property type="match status" value="1"/>
</dbReference>
<accession>A0ABW3T1E3</accession>
<evidence type="ECO:0000256" key="1">
    <source>
        <dbReference type="ARBA" id="ARBA00004651"/>
    </source>
</evidence>
<feature type="domain" description="ABC transporter" evidence="8">
    <location>
        <begin position="370"/>
        <end position="604"/>
    </location>
</feature>
<evidence type="ECO:0000256" key="5">
    <source>
        <dbReference type="ARBA" id="ARBA00022989"/>
    </source>
</evidence>
<evidence type="ECO:0000256" key="4">
    <source>
        <dbReference type="ARBA" id="ARBA00022840"/>
    </source>
</evidence>
<dbReference type="CDD" id="cd18542">
    <property type="entry name" value="ABC_6TM_YknU_like"/>
    <property type="match status" value="1"/>
</dbReference>
<feature type="transmembrane region" description="Helical" evidence="7">
    <location>
        <begin position="42"/>
        <end position="61"/>
    </location>
</feature>
<dbReference type="Pfam" id="PF00005">
    <property type="entry name" value="ABC_tran"/>
    <property type="match status" value="1"/>
</dbReference>
<reference evidence="11" key="1">
    <citation type="journal article" date="2019" name="Int. J. Syst. Evol. Microbiol.">
        <title>The Global Catalogue of Microorganisms (GCM) 10K type strain sequencing project: providing services to taxonomists for standard genome sequencing and annotation.</title>
        <authorList>
            <consortium name="The Broad Institute Genomics Platform"/>
            <consortium name="The Broad Institute Genome Sequencing Center for Infectious Disease"/>
            <person name="Wu L."/>
            <person name="Ma J."/>
        </authorList>
    </citation>
    <scope>NUCLEOTIDE SEQUENCE [LARGE SCALE GENOMIC DNA]</scope>
    <source>
        <strain evidence="11">CCUG 55074</strain>
    </source>
</reference>
<dbReference type="EMBL" id="JBHTLQ010000016">
    <property type="protein sequence ID" value="MFD1190743.1"/>
    <property type="molecule type" value="Genomic_DNA"/>
</dbReference>
<evidence type="ECO:0000256" key="2">
    <source>
        <dbReference type="ARBA" id="ARBA00022692"/>
    </source>
</evidence>
<dbReference type="PROSITE" id="PS50893">
    <property type="entry name" value="ABC_TRANSPORTER_2"/>
    <property type="match status" value="1"/>
</dbReference>